<proteinExistence type="predicted"/>
<accession>A0A2T2NNH7</accession>
<dbReference type="Proteomes" id="UP000240883">
    <property type="component" value="Unassembled WGS sequence"/>
</dbReference>
<reference evidence="1 2" key="1">
    <citation type="journal article" date="2018" name="Front. Microbiol.">
        <title>Genome-Wide Analysis of Corynespora cassiicola Leaf Fall Disease Putative Effectors.</title>
        <authorList>
            <person name="Lopez D."/>
            <person name="Ribeiro S."/>
            <person name="Label P."/>
            <person name="Fumanal B."/>
            <person name="Venisse J.S."/>
            <person name="Kohler A."/>
            <person name="de Oliveira R.R."/>
            <person name="Labutti K."/>
            <person name="Lipzen A."/>
            <person name="Lail K."/>
            <person name="Bauer D."/>
            <person name="Ohm R.A."/>
            <person name="Barry K.W."/>
            <person name="Spatafora J."/>
            <person name="Grigoriev I.V."/>
            <person name="Martin F.M."/>
            <person name="Pujade-Renaud V."/>
        </authorList>
    </citation>
    <scope>NUCLEOTIDE SEQUENCE [LARGE SCALE GENOMIC DNA]</scope>
    <source>
        <strain evidence="1 2">Philippines</strain>
    </source>
</reference>
<sequence length="184" mass="20326">MQLQASQIRRLDATVVFFPSSHRSPAAPKKLLWRQSRAVAPQSKRVALFLGGSVSTSLSTQKTWRQAIPSRAQGRRSTSCRLEKKLRLRFAGFIFRAACLSLALFDALNNDVRLPHCRRLRPVLRQAPPCNCDAREYCPVTALLAAPKWTSCRRGLVVCGSPRIAASGSFLSHRTGFGFGCLSA</sequence>
<evidence type="ECO:0000313" key="1">
    <source>
        <dbReference type="EMBL" id="PSN66991.1"/>
    </source>
</evidence>
<gene>
    <name evidence="1" type="ORF">BS50DRAFT_380040</name>
</gene>
<organism evidence="1 2">
    <name type="scientific">Corynespora cassiicola Philippines</name>
    <dbReference type="NCBI Taxonomy" id="1448308"/>
    <lineage>
        <taxon>Eukaryota</taxon>
        <taxon>Fungi</taxon>
        <taxon>Dikarya</taxon>
        <taxon>Ascomycota</taxon>
        <taxon>Pezizomycotina</taxon>
        <taxon>Dothideomycetes</taxon>
        <taxon>Pleosporomycetidae</taxon>
        <taxon>Pleosporales</taxon>
        <taxon>Corynesporascaceae</taxon>
        <taxon>Corynespora</taxon>
    </lineage>
</organism>
<keyword evidence="2" id="KW-1185">Reference proteome</keyword>
<name>A0A2T2NNH7_CORCC</name>
<evidence type="ECO:0000313" key="2">
    <source>
        <dbReference type="Proteomes" id="UP000240883"/>
    </source>
</evidence>
<protein>
    <submittedName>
        <fullName evidence="1">Uncharacterized protein</fullName>
    </submittedName>
</protein>
<dbReference type="EMBL" id="KZ678135">
    <property type="protein sequence ID" value="PSN66991.1"/>
    <property type="molecule type" value="Genomic_DNA"/>
</dbReference>
<dbReference type="AlphaFoldDB" id="A0A2T2NNH7"/>